<dbReference type="RefSeq" id="XP_005759593.1">
    <property type="nucleotide sequence ID" value="XM_005759536.1"/>
</dbReference>
<dbReference type="GO" id="GO:0003682">
    <property type="term" value="F:chromatin binding"/>
    <property type="evidence" value="ECO:0007669"/>
    <property type="project" value="TreeGrafter"/>
</dbReference>
<keyword evidence="3" id="KW-0539">Nucleus</keyword>
<evidence type="ECO:0000313" key="5">
    <source>
        <dbReference type="EnsemblProtists" id="EOD07164"/>
    </source>
</evidence>
<evidence type="ECO:0000256" key="4">
    <source>
        <dbReference type="SAM" id="MobiDB-lite"/>
    </source>
</evidence>
<evidence type="ECO:0000256" key="3">
    <source>
        <dbReference type="ARBA" id="ARBA00023242"/>
    </source>
</evidence>
<dbReference type="GeneID" id="17253492"/>
<dbReference type="Pfam" id="PF03985">
    <property type="entry name" value="Paf1"/>
    <property type="match status" value="2"/>
</dbReference>
<feature type="compositionally biased region" description="Low complexity" evidence="4">
    <location>
        <begin position="11"/>
        <end position="29"/>
    </location>
</feature>
<accession>A0A0D3I7C9</accession>
<dbReference type="STRING" id="2903.R1DEG6"/>
<dbReference type="GO" id="GO:0000993">
    <property type="term" value="F:RNA polymerase II complex binding"/>
    <property type="evidence" value="ECO:0007669"/>
    <property type="project" value="TreeGrafter"/>
</dbReference>
<evidence type="ECO:0000256" key="1">
    <source>
        <dbReference type="ARBA" id="ARBA00004123"/>
    </source>
</evidence>
<dbReference type="KEGG" id="ehx:EMIHUDRAFT_448508"/>
<dbReference type="PANTHER" id="PTHR23188:SF12">
    <property type="entry name" value="RNA POLYMERASE II-ASSOCIATED FACTOR 1 HOMOLOG"/>
    <property type="match status" value="1"/>
</dbReference>
<dbReference type="Proteomes" id="UP000013827">
    <property type="component" value="Unassembled WGS sequence"/>
</dbReference>
<reference evidence="5" key="2">
    <citation type="submission" date="2024-10" db="UniProtKB">
        <authorList>
            <consortium name="EnsemblProtists"/>
        </authorList>
    </citation>
    <scope>IDENTIFICATION</scope>
</reference>
<dbReference type="eggNOG" id="KOG2478">
    <property type="taxonomic scope" value="Eukaryota"/>
</dbReference>
<evidence type="ECO:0000256" key="2">
    <source>
        <dbReference type="ARBA" id="ARBA00007560"/>
    </source>
</evidence>
<comment type="similarity">
    <text evidence="2">Belongs to the PAF1 family.</text>
</comment>
<dbReference type="AlphaFoldDB" id="A0A0D3I7C9"/>
<dbReference type="GO" id="GO:0016593">
    <property type="term" value="C:Cdc73/Paf1 complex"/>
    <property type="evidence" value="ECO:0007669"/>
    <property type="project" value="InterPro"/>
</dbReference>
<name>A0A0D3I7C9_EMIH1</name>
<comment type="subcellular location">
    <subcellularLocation>
        <location evidence="1">Nucleus</location>
    </subcellularLocation>
</comment>
<organism evidence="5 6">
    <name type="scientific">Emiliania huxleyi (strain CCMP1516)</name>
    <dbReference type="NCBI Taxonomy" id="280463"/>
    <lineage>
        <taxon>Eukaryota</taxon>
        <taxon>Haptista</taxon>
        <taxon>Haptophyta</taxon>
        <taxon>Prymnesiophyceae</taxon>
        <taxon>Isochrysidales</taxon>
        <taxon>Noelaerhabdaceae</taxon>
        <taxon>Emiliania</taxon>
    </lineage>
</organism>
<feature type="region of interest" description="Disordered" evidence="4">
    <location>
        <begin position="1"/>
        <end position="48"/>
    </location>
</feature>
<keyword evidence="6" id="KW-1185">Reference proteome</keyword>
<protein>
    <submittedName>
        <fullName evidence="5">Uncharacterized protein</fullName>
    </submittedName>
</protein>
<evidence type="ECO:0000313" key="6">
    <source>
        <dbReference type="Proteomes" id="UP000013827"/>
    </source>
</evidence>
<dbReference type="EnsemblProtists" id="EOD07164">
    <property type="protein sequence ID" value="EOD07164"/>
    <property type="gene ID" value="EMIHUDRAFT_448508"/>
</dbReference>
<dbReference type="InterPro" id="IPR007133">
    <property type="entry name" value="RNA_pol_II-assoc_Paf1"/>
</dbReference>
<reference evidence="6" key="1">
    <citation type="journal article" date="2013" name="Nature">
        <title>Pan genome of the phytoplankton Emiliania underpins its global distribution.</title>
        <authorList>
            <person name="Read B.A."/>
            <person name="Kegel J."/>
            <person name="Klute M.J."/>
            <person name="Kuo A."/>
            <person name="Lefebvre S.C."/>
            <person name="Maumus F."/>
            <person name="Mayer C."/>
            <person name="Miller J."/>
            <person name="Monier A."/>
            <person name="Salamov A."/>
            <person name="Young J."/>
            <person name="Aguilar M."/>
            <person name="Claverie J.M."/>
            <person name="Frickenhaus S."/>
            <person name="Gonzalez K."/>
            <person name="Herman E.K."/>
            <person name="Lin Y.C."/>
            <person name="Napier J."/>
            <person name="Ogata H."/>
            <person name="Sarno A.F."/>
            <person name="Shmutz J."/>
            <person name="Schroeder D."/>
            <person name="de Vargas C."/>
            <person name="Verret F."/>
            <person name="von Dassow P."/>
            <person name="Valentin K."/>
            <person name="Van de Peer Y."/>
            <person name="Wheeler G."/>
            <person name="Dacks J.B."/>
            <person name="Delwiche C.F."/>
            <person name="Dyhrman S.T."/>
            <person name="Glockner G."/>
            <person name="John U."/>
            <person name="Richards T."/>
            <person name="Worden A.Z."/>
            <person name="Zhang X."/>
            <person name="Grigoriev I.V."/>
            <person name="Allen A.E."/>
            <person name="Bidle K."/>
            <person name="Borodovsky M."/>
            <person name="Bowler C."/>
            <person name="Brownlee C."/>
            <person name="Cock J.M."/>
            <person name="Elias M."/>
            <person name="Gladyshev V.N."/>
            <person name="Groth M."/>
            <person name="Guda C."/>
            <person name="Hadaegh A."/>
            <person name="Iglesias-Rodriguez M.D."/>
            <person name="Jenkins J."/>
            <person name="Jones B.M."/>
            <person name="Lawson T."/>
            <person name="Leese F."/>
            <person name="Lindquist E."/>
            <person name="Lobanov A."/>
            <person name="Lomsadze A."/>
            <person name="Malik S.B."/>
            <person name="Marsh M.E."/>
            <person name="Mackinder L."/>
            <person name="Mock T."/>
            <person name="Mueller-Roeber B."/>
            <person name="Pagarete A."/>
            <person name="Parker M."/>
            <person name="Probert I."/>
            <person name="Quesneville H."/>
            <person name="Raines C."/>
            <person name="Rensing S.A."/>
            <person name="Riano-Pachon D.M."/>
            <person name="Richier S."/>
            <person name="Rokitta S."/>
            <person name="Shiraiwa Y."/>
            <person name="Soanes D.M."/>
            <person name="van der Giezen M."/>
            <person name="Wahlund T.M."/>
            <person name="Williams B."/>
            <person name="Wilson W."/>
            <person name="Wolfe G."/>
            <person name="Wurch L.L."/>
        </authorList>
    </citation>
    <scope>NUCLEOTIDE SEQUENCE</scope>
</reference>
<feature type="compositionally biased region" description="Pro residues" evidence="4">
    <location>
        <begin position="1"/>
        <end position="10"/>
    </location>
</feature>
<dbReference type="PANTHER" id="PTHR23188">
    <property type="entry name" value="RNA POLYMERASE II-ASSOCIATED FACTOR 1 HOMOLOG"/>
    <property type="match status" value="1"/>
</dbReference>
<dbReference type="PaxDb" id="2903-EOD07164"/>
<dbReference type="HOGENOM" id="CLU_800318_0_0_1"/>
<proteinExistence type="inferred from homology"/>
<sequence length="347" mass="37537">MPPPPGPGQPPFGQSPFSDASVGLRASSSLPPPPPSLARPGGGGLAASSAAVPPLLAAQAAADGRPPAEMQATASSAAELLAPYRLTNPLPPLPVDPKLLHHARDKEALEVTWLRKTPLMGNNLYEAVGYGKHAGQQIERKVAEGARRESRALAVSGDADERGRTLRQIVESIERSFDDAEALTQQSVRHPTDPSLTAVSVLPVLPDADCWPNVYALEAAGDSAPKFARGRVKRALVRGHATAEAAGEAKRSYELEWVREYEYKAKPKAEGEAYFFVVEPEAGEVLYNEITSEISLARKTFRTVAQRPSEVMLTRRLLDEDEEGYEERATRRQKISSESTLLLTHRG</sequence>
<dbReference type="GO" id="GO:0006368">
    <property type="term" value="P:transcription elongation by RNA polymerase II"/>
    <property type="evidence" value="ECO:0007669"/>
    <property type="project" value="InterPro"/>
</dbReference>